<gene>
    <name evidence="10" type="ORF">PSYICH_LOCUS7617</name>
</gene>
<comment type="similarity">
    <text evidence="8">Belongs to the class I-like SAM-binding methyltransferase superfamily. RNA M5U methyltransferase family.</text>
</comment>
<dbReference type="SMART" id="SM00360">
    <property type="entry name" value="RRM"/>
    <property type="match status" value="1"/>
</dbReference>
<feature type="domain" description="RRM" evidence="9">
    <location>
        <begin position="29"/>
        <end position="104"/>
    </location>
</feature>
<dbReference type="InterPro" id="IPR035979">
    <property type="entry name" value="RBD_domain_sf"/>
</dbReference>
<accession>A0A9P0CS98</accession>
<evidence type="ECO:0000256" key="2">
    <source>
        <dbReference type="ARBA" id="ARBA00022679"/>
    </source>
</evidence>
<organism evidence="10 11">
    <name type="scientific">Psylliodes chrysocephalus</name>
    <dbReference type="NCBI Taxonomy" id="3402493"/>
    <lineage>
        <taxon>Eukaryota</taxon>
        <taxon>Metazoa</taxon>
        <taxon>Ecdysozoa</taxon>
        <taxon>Arthropoda</taxon>
        <taxon>Hexapoda</taxon>
        <taxon>Insecta</taxon>
        <taxon>Pterygota</taxon>
        <taxon>Neoptera</taxon>
        <taxon>Endopterygota</taxon>
        <taxon>Coleoptera</taxon>
        <taxon>Polyphaga</taxon>
        <taxon>Cucujiformia</taxon>
        <taxon>Chrysomeloidea</taxon>
        <taxon>Chrysomelidae</taxon>
        <taxon>Galerucinae</taxon>
        <taxon>Alticini</taxon>
        <taxon>Psylliodes</taxon>
    </lineage>
</organism>
<proteinExistence type="inferred from homology"/>
<dbReference type="Proteomes" id="UP001153636">
    <property type="component" value="Chromosome 2"/>
</dbReference>
<evidence type="ECO:0000256" key="3">
    <source>
        <dbReference type="ARBA" id="ARBA00022691"/>
    </source>
</evidence>
<feature type="binding site" evidence="8">
    <location>
        <position position="475"/>
    </location>
    <ligand>
        <name>S-adenosyl-L-methionine</name>
        <dbReference type="ChEBI" id="CHEBI:59789"/>
    </ligand>
</feature>
<dbReference type="GO" id="GO:0006396">
    <property type="term" value="P:RNA processing"/>
    <property type="evidence" value="ECO:0007669"/>
    <property type="project" value="InterPro"/>
</dbReference>
<dbReference type="GO" id="GO:0003723">
    <property type="term" value="F:RNA binding"/>
    <property type="evidence" value="ECO:0007669"/>
    <property type="project" value="UniProtKB-UniRule"/>
</dbReference>
<evidence type="ECO:0000256" key="7">
    <source>
        <dbReference type="PROSITE-ProRule" id="PRU00176"/>
    </source>
</evidence>
<protein>
    <recommendedName>
        <fullName evidence="5">tRNA (uracil(54)-C(5))-methyltransferase</fullName>
        <ecNumber evidence="5">2.1.1.35</ecNumber>
    </recommendedName>
</protein>
<keyword evidence="3 8" id="KW-0949">S-adenosyl-L-methionine</keyword>
<dbReference type="Pfam" id="PF00076">
    <property type="entry name" value="RRM_1"/>
    <property type="match status" value="1"/>
</dbReference>
<dbReference type="SUPFAM" id="SSF53335">
    <property type="entry name" value="S-adenosyl-L-methionine-dependent methyltransferases"/>
    <property type="match status" value="1"/>
</dbReference>
<keyword evidence="4 7" id="KW-0694">RNA-binding</keyword>
<dbReference type="Gene3D" id="2.40.50.1070">
    <property type="match status" value="1"/>
</dbReference>
<feature type="active site" description="Nucleophile" evidence="8">
    <location>
        <position position="503"/>
    </location>
</feature>
<evidence type="ECO:0000256" key="1">
    <source>
        <dbReference type="ARBA" id="ARBA00022603"/>
    </source>
</evidence>
<name>A0A9P0CS98_9CUCU</name>
<evidence type="ECO:0000313" key="11">
    <source>
        <dbReference type="Proteomes" id="UP001153636"/>
    </source>
</evidence>
<evidence type="ECO:0000259" key="9">
    <source>
        <dbReference type="PROSITE" id="PS50102"/>
    </source>
</evidence>
<dbReference type="SUPFAM" id="SSF54928">
    <property type="entry name" value="RNA-binding domain, RBD"/>
    <property type="match status" value="1"/>
</dbReference>
<comment type="catalytic activity">
    <reaction evidence="6">
        <text>uridine(54) in tRNA + S-adenosyl-L-methionine = 5-methyluridine(54) in tRNA + S-adenosyl-L-homocysteine + H(+)</text>
        <dbReference type="Rhea" id="RHEA:42712"/>
        <dbReference type="Rhea" id="RHEA-COMP:10167"/>
        <dbReference type="Rhea" id="RHEA-COMP:10193"/>
        <dbReference type="ChEBI" id="CHEBI:15378"/>
        <dbReference type="ChEBI" id="CHEBI:57856"/>
        <dbReference type="ChEBI" id="CHEBI:59789"/>
        <dbReference type="ChEBI" id="CHEBI:65315"/>
        <dbReference type="ChEBI" id="CHEBI:74447"/>
        <dbReference type="EC" id="2.1.1.35"/>
    </reaction>
    <physiologicalReaction direction="left-to-right" evidence="6">
        <dbReference type="Rhea" id="RHEA:42713"/>
    </physiologicalReaction>
</comment>
<dbReference type="InterPro" id="IPR000504">
    <property type="entry name" value="RRM_dom"/>
</dbReference>
<keyword evidence="1 8" id="KW-0489">Methyltransferase</keyword>
<feature type="binding site" evidence="8">
    <location>
        <position position="426"/>
    </location>
    <ligand>
        <name>S-adenosyl-L-methionine</name>
        <dbReference type="ChEBI" id="CHEBI:59789"/>
    </ligand>
</feature>
<dbReference type="GO" id="GO:0032259">
    <property type="term" value="P:methylation"/>
    <property type="evidence" value="ECO:0007669"/>
    <property type="project" value="UniProtKB-KW"/>
</dbReference>
<dbReference type="EMBL" id="OV651814">
    <property type="protein sequence ID" value="CAH1107146.1"/>
    <property type="molecule type" value="Genomic_DNA"/>
</dbReference>
<dbReference type="InterPro" id="IPR010280">
    <property type="entry name" value="U5_MeTrfase_fam"/>
</dbReference>
<dbReference type="CDD" id="cd02440">
    <property type="entry name" value="AdoMet_MTases"/>
    <property type="match status" value="1"/>
</dbReference>
<comment type="caution">
    <text evidence="8">Lacks conserved residue(s) required for the propagation of feature annotation.</text>
</comment>
<evidence type="ECO:0000313" key="10">
    <source>
        <dbReference type="EMBL" id="CAH1107146.1"/>
    </source>
</evidence>
<dbReference type="PANTHER" id="PTHR45904:SF2">
    <property type="entry name" value="TRNA (URACIL-5-)-METHYLTRANSFERASE HOMOLOG A"/>
    <property type="match status" value="1"/>
</dbReference>
<dbReference type="PROSITE" id="PS50102">
    <property type="entry name" value="RRM"/>
    <property type="match status" value="1"/>
</dbReference>
<dbReference type="Gene3D" id="3.40.50.150">
    <property type="entry name" value="Vaccinia Virus protein VP39"/>
    <property type="match status" value="1"/>
</dbReference>
<dbReference type="InterPro" id="IPR012677">
    <property type="entry name" value="Nucleotide-bd_a/b_plait_sf"/>
</dbReference>
<keyword evidence="2 8" id="KW-0808">Transferase</keyword>
<evidence type="ECO:0000256" key="6">
    <source>
        <dbReference type="ARBA" id="ARBA00047278"/>
    </source>
</evidence>
<dbReference type="AlphaFoldDB" id="A0A9P0CS98"/>
<dbReference type="OrthoDB" id="10250660at2759"/>
<evidence type="ECO:0000256" key="5">
    <source>
        <dbReference type="ARBA" id="ARBA00033763"/>
    </source>
</evidence>
<reference evidence="10" key="1">
    <citation type="submission" date="2022-01" db="EMBL/GenBank/DDBJ databases">
        <authorList>
            <person name="King R."/>
        </authorList>
    </citation>
    <scope>NUCLEOTIDE SEQUENCE</scope>
</reference>
<feature type="binding site" evidence="8">
    <location>
        <position position="376"/>
    </location>
    <ligand>
        <name>S-adenosyl-L-methionine</name>
        <dbReference type="ChEBI" id="CHEBI:59789"/>
    </ligand>
</feature>
<dbReference type="Gene3D" id="3.30.70.330">
    <property type="match status" value="1"/>
</dbReference>
<dbReference type="GO" id="GO:0030697">
    <property type="term" value="F:tRNA (uracil(54)-C5)-methyltransferase activity, S-adenosyl methionine-dependent"/>
    <property type="evidence" value="ECO:0007669"/>
    <property type="project" value="UniProtKB-EC"/>
</dbReference>
<dbReference type="Pfam" id="PF05958">
    <property type="entry name" value="tRNA_U5-meth_tr"/>
    <property type="match status" value="1"/>
</dbReference>
<dbReference type="InterPro" id="IPR029063">
    <property type="entry name" value="SAM-dependent_MTases_sf"/>
</dbReference>
<evidence type="ECO:0000256" key="8">
    <source>
        <dbReference type="PROSITE-ProRule" id="PRU01024"/>
    </source>
</evidence>
<evidence type="ECO:0000256" key="4">
    <source>
        <dbReference type="ARBA" id="ARBA00022884"/>
    </source>
</evidence>
<keyword evidence="11" id="KW-1185">Reference proteome</keyword>
<sequence>MEENTKNETNSEKQDPYAYLERDFSSENFKIEVKNLPKFYGMNEFRKLLNEKLKLNSNKIKTTRRNSPFAFVCFRNNEDRDNALQILSKYKWKGKELQVLKAKPAPDPLVKKRKIDSEEKLSNKSKFEGTQEERLKNSTIPYWNLEHNEQLKHKQDEIKKLIKKLGNDLVHTNPELHKWIEKQKSLYDGLPCELSNIRYADDNNGYRNKCEFTVGIDEETNLPTVGFRIGSYVNGTIGVGPVDSLIHIPDSMKLAAKVFQDFVRSSDLQVFNPEFHTGHFRQLMARSAPDQLMLVIGIHPQDLNEEKLNEFKKDVVDFFINRNGKIANVTSLYYQKIVKKNHNNDVAPSEHLWGDTHIYENILGLKFKISPEAFFQINTKGAEILYSTAMELAEPLANTTVLDVCCGTGTIGLCFSKKCKQVLGIEIIPQAIDDAKENAKLNQIDNADFFAGKAEEILGNICYKSTSNEVVAVLDPPRAGIHKKGVFQIRKILKINKVVYISCNPAAALENFVDFGRQESKKVNGDALVPTKAIAVDMFPYTKYCELVICFERWSKISKHFEDETKKVVETEENTKMEEIGIDKNELTTVELE</sequence>
<dbReference type="PANTHER" id="PTHR45904">
    <property type="entry name" value="TRNA (URACIL-5-)-METHYLTRANSFERASE"/>
    <property type="match status" value="1"/>
</dbReference>
<dbReference type="EC" id="2.1.1.35" evidence="5"/>
<dbReference type="InterPro" id="IPR045850">
    <property type="entry name" value="TRM2_met"/>
</dbReference>
<dbReference type="PROSITE" id="PS51687">
    <property type="entry name" value="SAM_MT_RNA_M5U"/>
    <property type="match status" value="1"/>
</dbReference>